<dbReference type="PANTHER" id="PTHR43569">
    <property type="entry name" value="AMIDOHYDROLASE"/>
    <property type="match status" value="1"/>
</dbReference>
<dbReference type="KEGG" id="echi:FKX85_13895"/>
<evidence type="ECO:0000313" key="3">
    <source>
        <dbReference type="EMBL" id="QDH80064.1"/>
    </source>
</evidence>
<organism evidence="3 4">
    <name type="scientific">Echinicola soli</name>
    <dbReference type="NCBI Taxonomy" id="2591634"/>
    <lineage>
        <taxon>Bacteria</taxon>
        <taxon>Pseudomonadati</taxon>
        <taxon>Bacteroidota</taxon>
        <taxon>Cytophagia</taxon>
        <taxon>Cytophagales</taxon>
        <taxon>Cyclobacteriaceae</taxon>
        <taxon>Echinicola</taxon>
    </lineage>
</organism>
<dbReference type="InterPro" id="IPR052350">
    <property type="entry name" value="Metallo-dep_Lactonases"/>
</dbReference>
<gene>
    <name evidence="3" type="ORF">FKX85_13895</name>
</gene>
<dbReference type="InterPro" id="IPR032466">
    <property type="entry name" value="Metal_Hydrolase"/>
</dbReference>
<dbReference type="GO" id="GO:0016787">
    <property type="term" value="F:hydrolase activity"/>
    <property type="evidence" value="ECO:0007669"/>
    <property type="project" value="UniProtKB-KW"/>
</dbReference>
<dbReference type="Proteomes" id="UP000316614">
    <property type="component" value="Chromosome"/>
</dbReference>
<keyword evidence="3" id="KW-0378">Hydrolase</keyword>
<keyword evidence="4" id="KW-1185">Reference proteome</keyword>
<dbReference type="RefSeq" id="WP_141615301.1">
    <property type="nucleotide sequence ID" value="NZ_CP041253.1"/>
</dbReference>
<dbReference type="Pfam" id="PF04909">
    <property type="entry name" value="Amidohydro_2"/>
    <property type="match status" value="1"/>
</dbReference>
<feature type="domain" description="Amidohydrolase-related" evidence="2">
    <location>
        <begin position="3"/>
        <end position="273"/>
    </location>
</feature>
<dbReference type="OrthoDB" id="5450317at2"/>
<reference evidence="3 4" key="1">
    <citation type="submission" date="2019-06" db="EMBL/GenBank/DDBJ databases">
        <title>Echinicola alkalisoli sp. nov. isolated from saline soil.</title>
        <authorList>
            <person name="Sun J.-Q."/>
            <person name="Xu L."/>
        </authorList>
    </citation>
    <scope>NUCLEOTIDE SEQUENCE [LARGE SCALE GENOMIC DNA]</scope>
    <source>
        <strain evidence="3 4">LN3S3</strain>
    </source>
</reference>
<dbReference type="AlphaFoldDB" id="A0A514CK79"/>
<dbReference type="InterPro" id="IPR006680">
    <property type="entry name" value="Amidohydro-rel"/>
</dbReference>
<dbReference type="EMBL" id="CP041253">
    <property type="protein sequence ID" value="QDH80064.1"/>
    <property type="molecule type" value="Genomic_DNA"/>
</dbReference>
<accession>A0A514CK79</accession>
<proteinExistence type="inferred from homology"/>
<dbReference type="Gene3D" id="3.20.20.140">
    <property type="entry name" value="Metal-dependent hydrolases"/>
    <property type="match status" value="1"/>
</dbReference>
<evidence type="ECO:0000256" key="1">
    <source>
        <dbReference type="ARBA" id="ARBA00038310"/>
    </source>
</evidence>
<dbReference type="PANTHER" id="PTHR43569:SF2">
    <property type="entry name" value="AMIDOHYDROLASE-RELATED DOMAIN-CONTAINING PROTEIN"/>
    <property type="match status" value="1"/>
</dbReference>
<comment type="similarity">
    <text evidence="1">Belongs to the metallo-dependent hydrolases superfamily.</text>
</comment>
<name>A0A514CK79_9BACT</name>
<evidence type="ECO:0000259" key="2">
    <source>
        <dbReference type="Pfam" id="PF04909"/>
    </source>
</evidence>
<evidence type="ECO:0000313" key="4">
    <source>
        <dbReference type="Proteomes" id="UP000316614"/>
    </source>
</evidence>
<protein>
    <submittedName>
        <fullName evidence="3">Amidohydrolase family protein</fullName>
    </submittedName>
</protein>
<dbReference type="SUPFAM" id="SSF51556">
    <property type="entry name" value="Metallo-dependent hydrolases"/>
    <property type="match status" value="1"/>
</dbReference>
<sequence>MRIDSHQHFWQYHPHKHAWIDDSMKVIQRDFLPIDLKPLLDKEGFDGTVVVQADESLEENTFLLDLAAQNPWIKKVVGWVDLCSENILTDLEKYAQEQNMTGFRMILQGQPPELMAASSFRNGISNLEKFGFTYDILIFPHHLDEAIDLVSQFPHQPFVIDHLAKPYIKDGKIDKWATKMNVLAERENVFCKVSGMVTEADWSNWTKEGLKPYLDVVFGAFGTKRLMFGSDWPVAKVAADYPLNVSIVQDYIKQLSQDEQADIMGNTAALFYNIK</sequence>